<dbReference type="Proteomes" id="UP000216147">
    <property type="component" value="Unassembled WGS sequence"/>
</dbReference>
<dbReference type="AlphaFoldDB" id="A0A258HLF0"/>
<feature type="compositionally biased region" description="Polar residues" evidence="1">
    <location>
        <begin position="89"/>
        <end position="100"/>
    </location>
</feature>
<organism evidence="2 3">
    <name type="scientific">Brevundimonas subvibrioides</name>
    <dbReference type="NCBI Taxonomy" id="74313"/>
    <lineage>
        <taxon>Bacteria</taxon>
        <taxon>Pseudomonadati</taxon>
        <taxon>Pseudomonadota</taxon>
        <taxon>Alphaproteobacteria</taxon>
        <taxon>Caulobacterales</taxon>
        <taxon>Caulobacteraceae</taxon>
        <taxon>Brevundimonas</taxon>
    </lineage>
</organism>
<gene>
    <name evidence="2" type="ORF">B7Y86_04885</name>
</gene>
<protein>
    <submittedName>
        <fullName evidence="2">Uncharacterized protein</fullName>
    </submittedName>
</protein>
<proteinExistence type="predicted"/>
<sequence>MPPRAPPSFTRKETPLTLTLPNWTWDYLETVFEDLAQTPAEKVAVLHLVAVTREMSPFLSKLDLLREIICIGLVLLPDHDRPPSAANLRPSSTAASGGTC</sequence>
<evidence type="ECO:0000313" key="3">
    <source>
        <dbReference type="Proteomes" id="UP000216147"/>
    </source>
</evidence>
<evidence type="ECO:0000313" key="2">
    <source>
        <dbReference type="EMBL" id="OYX57810.1"/>
    </source>
</evidence>
<comment type="caution">
    <text evidence="2">The sequence shown here is derived from an EMBL/GenBank/DDBJ whole genome shotgun (WGS) entry which is preliminary data.</text>
</comment>
<dbReference type="EMBL" id="NCEQ01000004">
    <property type="protein sequence ID" value="OYX57810.1"/>
    <property type="molecule type" value="Genomic_DNA"/>
</dbReference>
<accession>A0A258HLF0</accession>
<evidence type="ECO:0000256" key="1">
    <source>
        <dbReference type="SAM" id="MobiDB-lite"/>
    </source>
</evidence>
<name>A0A258HLF0_9CAUL</name>
<reference evidence="2 3" key="1">
    <citation type="submission" date="2017-03" db="EMBL/GenBank/DDBJ databases">
        <title>Lifting the veil on microbial sulfur biogeochemistry in mining wastewaters.</title>
        <authorList>
            <person name="Kantor R.S."/>
            <person name="Colenbrander Nelson T."/>
            <person name="Marshall S."/>
            <person name="Bennett D."/>
            <person name="Apte S."/>
            <person name="Camacho D."/>
            <person name="Thomas B.C."/>
            <person name="Warren L.A."/>
            <person name="Banfield J.F."/>
        </authorList>
    </citation>
    <scope>NUCLEOTIDE SEQUENCE [LARGE SCALE GENOMIC DNA]</scope>
    <source>
        <strain evidence="2">32-68-21</strain>
    </source>
</reference>
<feature type="region of interest" description="Disordered" evidence="1">
    <location>
        <begin position="79"/>
        <end position="100"/>
    </location>
</feature>